<keyword evidence="1" id="KW-1133">Transmembrane helix</keyword>
<keyword evidence="3" id="KW-1185">Reference proteome</keyword>
<organism evidence="2 3">
    <name type="scientific">Gordonibacter massiliensis</name>
    <name type="common">ex Traore et al. 2017</name>
    <dbReference type="NCBI Taxonomy" id="1841863"/>
    <lineage>
        <taxon>Bacteria</taxon>
        <taxon>Bacillati</taxon>
        <taxon>Actinomycetota</taxon>
        <taxon>Coriobacteriia</taxon>
        <taxon>Eggerthellales</taxon>
        <taxon>Eggerthellaceae</taxon>
        <taxon>Gordonibacter</taxon>
    </lineage>
</organism>
<keyword evidence="1" id="KW-0472">Membrane</keyword>
<dbReference type="EMBL" id="JACMSE010000015">
    <property type="protein sequence ID" value="MBC2890597.1"/>
    <property type="molecule type" value="Genomic_DNA"/>
</dbReference>
<protein>
    <submittedName>
        <fullName evidence="2">Uncharacterized protein</fullName>
    </submittedName>
</protein>
<evidence type="ECO:0000313" key="2">
    <source>
        <dbReference type="EMBL" id="MBC2890597.1"/>
    </source>
</evidence>
<keyword evidence="1" id="KW-0812">Transmembrane</keyword>
<evidence type="ECO:0000313" key="3">
    <source>
        <dbReference type="Proteomes" id="UP000587396"/>
    </source>
</evidence>
<sequence>MADDELKEREEGRGARVAGTAIVAVGVVALIFVAAASAFILLGELLQGAWLLAGSALVVLVGAVWLANRLVRVAANQNKDPMG</sequence>
<dbReference type="AlphaFoldDB" id="A0A842JG21"/>
<comment type="caution">
    <text evidence="2">The sequence shown here is derived from an EMBL/GenBank/DDBJ whole genome shotgun (WGS) entry which is preliminary data.</text>
</comment>
<dbReference type="RefSeq" id="WP_080145122.1">
    <property type="nucleotide sequence ID" value="NZ_JAASIO010000015.1"/>
</dbReference>
<name>A0A842JG21_9ACTN</name>
<proteinExistence type="predicted"/>
<feature type="transmembrane region" description="Helical" evidence="1">
    <location>
        <begin position="21"/>
        <end position="42"/>
    </location>
</feature>
<reference evidence="2 3" key="1">
    <citation type="submission" date="2020-08" db="EMBL/GenBank/DDBJ databases">
        <authorList>
            <person name="Liu C."/>
            <person name="Sun Q."/>
        </authorList>
    </citation>
    <scope>NUCLEOTIDE SEQUENCE [LARGE SCALE GENOMIC DNA]</scope>
    <source>
        <strain evidence="2 3">N22</strain>
    </source>
</reference>
<gene>
    <name evidence="2" type="ORF">H7313_14775</name>
</gene>
<evidence type="ECO:0000256" key="1">
    <source>
        <dbReference type="SAM" id="Phobius"/>
    </source>
</evidence>
<feature type="transmembrane region" description="Helical" evidence="1">
    <location>
        <begin position="48"/>
        <end position="67"/>
    </location>
</feature>
<accession>A0A842JG21</accession>
<dbReference type="Proteomes" id="UP000587396">
    <property type="component" value="Unassembled WGS sequence"/>
</dbReference>